<evidence type="ECO:0000313" key="2">
    <source>
        <dbReference type="EMBL" id="ESO12245.1"/>
    </source>
</evidence>
<dbReference type="RefSeq" id="XP_009008965.1">
    <property type="nucleotide sequence ID" value="XM_009010717.1"/>
</dbReference>
<evidence type="ECO:0000256" key="1">
    <source>
        <dbReference type="SAM" id="MobiDB-lite"/>
    </source>
</evidence>
<reference evidence="4" key="1">
    <citation type="submission" date="2012-12" db="EMBL/GenBank/DDBJ databases">
        <authorList>
            <person name="Hellsten U."/>
            <person name="Grimwood J."/>
            <person name="Chapman J.A."/>
            <person name="Shapiro H."/>
            <person name="Aerts A."/>
            <person name="Otillar R.P."/>
            <person name="Terry A.Y."/>
            <person name="Boore J.L."/>
            <person name="Simakov O."/>
            <person name="Marletaz F."/>
            <person name="Cho S.-J."/>
            <person name="Edsinger-Gonzales E."/>
            <person name="Havlak P."/>
            <person name="Kuo D.-H."/>
            <person name="Larsson T."/>
            <person name="Lv J."/>
            <person name="Arendt D."/>
            <person name="Savage R."/>
            <person name="Osoegawa K."/>
            <person name="de Jong P."/>
            <person name="Lindberg D.R."/>
            <person name="Seaver E.C."/>
            <person name="Weisblat D.A."/>
            <person name="Putnam N.H."/>
            <person name="Grigoriev I.V."/>
            <person name="Rokhsar D.S."/>
        </authorList>
    </citation>
    <scope>NUCLEOTIDE SEQUENCE</scope>
</reference>
<dbReference type="PANTHER" id="PTHR21402">
    <property type="entry name" value="GAMETOCYTE SPECIFIC FACTOR 1-RELATED"/>
    <property type="match status" value="1"/>
</dbReference>
<reference evidence="2 4" key="2">
    <citation type="journal article" date="2013" name="Nature">
        <title>Insights into bilaterian evolution from three spiralian genomes.</title>
        <authorList>
            <person name="Simakov O."/>
            <person name="Marletaz F."/>
            <person name="Cho S.J."/>
            <person name="Edsinger-Gonzales E."/>
            <person name="Havlak P."/>
            <person name="Hellsten U."/>
            <person name="Kuo D.H."/>
            <person name="Larsson T."/>
            <person name="Lv J."/>
            <person name="Arendt D."/>
            <person name="Savage R."/>
            <person name="Osoegawa K."/>
            <person name="de Jong P."/>
            <person name="Grimwood J."/>
            <person name="Chapman J.A."/>
            <person name="Shapiro H."/>
            <person name="Aerts A."/>
            <person name="Otillar R.P."/>
            <person name="Terry A.Y."/>
            <person name="Boore J.L."/>
            <person name="Grigoriev I.V."/>
            <person name="Lindberg D.R."/>
            <person name="Seaver E.C."/>
            <person name="Weisblat D.A."/>
            <person name="Putnam N.H."/>
            <person name="Rokhsar D.S."/>
        </authorList>
    </citation>
    <scope>NUCLEOTIDE SEQUENCE</scope>
</reference>
<gene>
    <name evidence="3" type="primary">20210689</name>
    <name evidence="2" type="ORF">HELRODRAFT_187809</name>
</gene>
<dbReference type="KEGG" id="hro:HELRODRAFT_187809"/>
<feature type="region of interest" description="Disordered" evidence="1">
    <location>
        <begin position="115"/>
        <end position="183"/>
    </location>
</feature>
<dbReference type="InParanoid" id="T1FPE2"/>
<dbReference type="HOGENOM" id="CLU_1476695_0_0_1"/>
<dbReference type="PANTHER" id="PTHR21402:SF5">
    <property type="entry name" value="GAMETOCYTE SPECIFIC FACTOR 1"/>
    <property type="match status" value="1"/>
</dbReference>
<dbReference type="EnsemblMetazoa" id="HelroT187809">
    <property type="protein sequence ID" value="HelroP187809"/>
    <property type="gene ID" value="HelroG187809"/>
</dbReference>
<proteinExistence type="predicted"/>
<keyword evidence="4" id="KW-1185">Reference proteome</keyword>
<evidence type="ECO:0000313" key="4">
    <source>
        <dbReference type="Proteomes" id="UP000015101"/>
    </source>
</evidence>
<dbReference type="InterPro" id="IPR051591">
    <property type="entry name" value="UPF0224_FAM112_RNA_Proc"/>
</dbReference>
<accession>T1FPE2</accession>
<reference evidence="3" key="3">
    <citation type="submission" date="2015-06" db="UniProtKB">
        <authorList>
            <consortium name="EnsemblMetazoa"/>
        </authorList>
    </citation>
    <scope>IDENTIFICATION</scope>
</reference>
<dbReference type="EMBL" id="KB095811">
    <property type="protein sequence ID" value="ESO12245.1"/>
    <property type="molecule type" value="Genomic_DNA"/>
</dbReference>
<feature type="compositionally biased region" description="Basic and acidic residues" evidence="1">
    <location>
        <begin position="115"/>
        <end position="124"/>
    </location>
</feature>
<dbReference type="CTD" id="20210689"/>
<name>T1FPE2_HELRO</name>
<dbReference type="EMBL" id="AMQM01000112">
    <property type="status" value="NOT_ANNOTATED_CDS"/>
    <property type="molecule type" value="Genomic_DNA"/>
</dbReference>
<evidence type="ECO:0008006" key="5">
    <source>
        <dbReference type="Google" id="ProtNLM"/>
    </source>
</evidence>
<sequence>MKTFEPDELVTCPYCQPPKTHQIRFKRLNTHLKDMKIQDPSLARMKTCRFYALHVYDKDLIDAHYLQCKYAVKQVAVEEEVNDQSEVADAVHPNIHDGESWDFVDNAPRFRLKDEIQRSHKPRGENAATGQQGIDDINKPFVPVGMSYPTSMTENKDKNSKQNQVRKVSETKGFGIKDLNFHP</sequence>
<evidence type="ECO:0000313" key="3">
    <source>
        <dbReference type="EnsemblMetazoa" id="HelroP187809"/>
    </source>
</evidence>
<organism evidence="3 4">
    <name type="scientific">Helobdella robusta</name>
    <name type="common">Californian leech</name>
    <dbReference type="NCBI Taxonomy" id="6412"/>
    <lineage>
        <taxon>Eukaryota</taxon>
        <taxon>Metazoa</taxon>
        <taxon>Spiralia</taxon>
        <taxon>Lophotrochozoa</taxon>
        <taxon>Annelida</taxon>
        <taxon>Clitellata</taxon>
        <taxon>Hirudinea</taxon>
        <taxon>Rhynchobdellida</taxon>
        <taxon>Glossiphoniidae</taxon>
        <taxon>Helobdella</taxon>
    </lineage>
</organism>
<protein>
    <recommendedName>
        <fullName evidence="5">CHHC U11-48K-type domain-containing protein</fullName>
    </recommendedName>
</protein>
<dbReference type="Proteomes" id="UP000015101">
    <property type="component" value="Unassembled WGS sequence"/>
</dbReference>
<dbReference type="GeneID" id="20210689"/>
<dbReference type="AlphaFoldDB" id="T1FPE2"/>